<sequence length="461" mass="50298">MKNISLYTIGLILLASTGCKKYIDVNQDPNDPTDVKEAALLAPVEVALSTEIYGGNSAFIVQNFMQTTAINQPPPQIGTYLEINSDLNGDWDAYYTTELINLKIMNGKAEADGKSNYAAVAKILTALTLGNATDLWGDIPYSQALKGTSNLTPVFDKQEDIYKDIQSILDSAIVNINAASTIVPAGDDYFYSGDMSKWKKLAYTLKARYYMHLTKAPGYTAAAQAQLALTALANGLASNDDDLQFVYPGAASQENPWFDNFNPVSTAVLASHFVDTLIGRSDPRLSKMVAPASSTGLYTGFQIGGATGDLTSYSLPTDFYMGIGATNHLVSYSESLFLQAEATSIVSGYAAAQPIYQNAIKAHMSKLSVADADITTYLGKRGTLTVANAEQRIIEEKYVANFLNLEIFNDWRRTGYPTLVKVPNALSDIPRRLLYPEVEIISNPQPQETAKLTDRVWWDAQ</sequence>
<organism evidence="1 2">
    <name type="scientific">Mucilaginibacter mallensis</name>
    <dbReference type="NCBI Taxonomy" id="652787"/>
    <lineage>
        <taxon>Bacteria</taxon>
        <taxon>Pseudomonadati</taxon>
        <taxon>Bacteroidota</taxon>
        <taxon>Sphingobacteriia</taxon>
        <taxon>Sphingobacteriales</taxon>
        <taxon>Sphingobacteriaceae</taxon>
        <taxon>Mucilaginibacter</taxon>
    </lineage>
</organism>
<protein>
    <submittedName>
        <fullName evidence="1">Starch-binding associating with outer membrane</fullName>
    </submittedName>
</protein>
<evidence type="ECO:0000313" key="1">
    <source>
        <dbReference type="EMBL" id="SDS12396.1"/>
    </source>
</evidence>
<dbReference type="InterPro" id="IPR011990">
    <property type="entry name" value="TPR-like_helical_dom_sf"/>
</dbReference>
<dbReference type="OrthoDB" id="9766256at2"/>
<name>A0A1H1PMJ7_MUCMA</name>
<proteinExistence type="predicted"/>
<reference evidence="1 2" key="1">
    <citation type="submission" date="2016-10" db="EMBL/GenBank/DDBJ databases">
        <authorList>
            <person name="de Groot N.N."/>
        </authorList>
    </citation>
    <scope>NUCLEOTIDE SEQUENCE [LARGE SCALE GENOMIC DNA]</scope>
    <source>
        <strain evidence="1 2">MP1X4</strain>
    </source>
</reference>
<dbReference type="STRING" id="652787.SAMN05216490_0583"/>
<dbReference type="RefSeq" id="WP_091368983.1">
    <property type="nucleotide sequence ID" value="NZ_LT629740.1"/>
</dbReference>
<accession>A0A1H1PMJ7</accession>
<dbReference type="Proteomes" id="UP000199679">
    <property type="component" value="Chromosome I"/>
</dbReference>
<dbReference type="SUPFAM" id="SSF48452">
    <property type="entry name" value="TPR-like"/>
    <property type="match status" value="1"/>
</dbReference>
<evidence type="ECO:0000313" key="2">
    <source>
        <dbReference type="Proteomes" id="UP000199679"/>
    </source>
</evidence>
<dbReference type="EMBL" id="LT629740">
    <property type="protein sequence ID" value="SDS12396.1"/>
    <property type="molecule type" value="Genomic_DNA"/>
</dbReference>
<dbReference type="InterPro" id="IPR041662">
    <property type="entry name" value="SusD-like_2"/>
</dbReference>
<keyword evidence="2" id="KW-1185">Reference proteome</keyword>
<dbReference type="PROSITE" id="PS51257">
    <property type="entry name" value="PROKAR_LIPOPROTEIN"/>
    <property type="match status" value="1"/>
</dbReference>
<dbReference type="AlphaFoldDB" id="A0A1H1PMJ7"/>
<dbReference type="Pfam" id="PF12771">
    <property type="entry name" value="SusD-like_2"/>
    <property type="match status" value="1"/>
</dbReference>
<gene>
    <name evidence="1" type="ORF">SAMN05216490_0583</name>
</gene>
<dbReference type="Gene3D" id="1.25.40.390">
    <property type="match status" value="1"/>
</dbReference>